<evidence type="ECO:0000259" key="12">
    <source>
        <dbReference type="Pfam" id="PF26060"/>
    </source>
</evidence>
<evidence type="ECO:0000256" key="10">
    <source>
        <dbReference type="SAM" id="Phobius"/>
    </source>
</evidence>
<dbReference type="PANTHER" id="PTHR14002">
    <property type="entry name" value="ENDOGLIN/TGF-BETA RECEPTOR TYPE III"/>
    <property type="match status" value="1"/>
</dbReference>
<dbReference type="PROSITE" id="PS51257">
    <property type="entry name" value="PROKAR_LIPOPROTEIN"/>
    <property type="match status" value="1"/>
</dbReference>
<evidence type="ECO:0000256" key="11">
    <source>
        <dbReference type="SAM" id="SignalP"/>
    </source>
</evidence>
<evidence type="ECO:0000256" key="6">
    <source>
        <dbReference type="ARBA" id="ARBA00023136"/>
    </source>
</evidence>
<dbReference type="Pfam" id="PF26060">
    <property type="entry name" value="TGFBR3_N"/>
    <property type="match status" value="2"/>
</dbReference>
<feature type="signal peptide" evidence="11">
    <location>
        <begin position="1"/>
        <end position="25"/>
    </location>
</feature>
<keyword evidence="13" id="KW-1185">Reference proteome</keyword>
<keyword evidence="4 11" id="KW-0732">Signal</keyword>
<evidence type="ECO:0000313" key="13">
    <source>
        <dbReference type="Proteomes" id="UP001652624"/>
    </source>
</evidence>
<keyword evidence="5 10" id="KW-1133">Transmembrane helix</keyword>
<dbReference type="OrthoDB" id="10072329at2759"/>
<feature type="chain" id="PRO_5010189996" evidence="11">
    <location>
        <begin position="26"/>
        <end position="657"/>
    </location>
</feature>
<gene>
    <name evidence="14" type="primary">ENG</name>
</gene>
<comment type="subcellular location">
    <subcellularLocation>
        <location evidence="1">Cell membrane</location>
        <topology evidence="1">Single-pass type I membrane protein</topology>
    </subcellularLocation>
</comment>
<feature type="domain" description="TGFBR3/Endoglin-like N-terminal" evidence="12">
    <location>
        <begin position="208"/>
        <end position="339"/>
    </location>
</feature>
<dbReference type="GeneID" id="103118667"/>
<dbReference type="RefSeq" id="XP_016046190.1">
    <property type="nucleotide sequence ID" value="XM_016190704.2"/>
</dbReference>
<evidence type="ECO:0000313" key="14">
    <source>
        <dbReference type="RefSeq" id="XP_016046190.1"/>
    </source>
</evidence>
<evidence type="ECO:0000256" key="4">
    <source>
        <dbReference type="ARBA" id="ARBA00022729"/>
    </source>
</evidence>
<reference evidence="14" key="1">
    <citation type="submission" date="2025-08" db="UniProtKB">
        <authorList>
            <consortium name="RefSeq"/>
        </authorList>
    </citation>
    <scope>IDENTIFICATION</scope>
</reference>
<dbReference type="Proteomes" id="UP001652624">
    <property type="component" value="Chromosome 10"/>
</dbReference>
<feature type="compositionally biased region" description="Low complexity" evidence="9">
    <location>
        <begin position="628"/>
        <end position="638"/>
    </location>
</feature>
<feature type="region of interest" description="Disordered" evidence="9">
    <location>
        <begin position="628"/>
        <end position="657"/>
    </location>
</feature>
<keyword evidence="3 10" id="KW-0812">Transmembrane</keyword>
<evidence type="ECO:0000256" key="3">
    <source>
        <dbReference type="ARBA" id="ARBA00022692"/>
    </source>
</evidence>
<dbReference type="CTD" id="2022"/>
<evidence type="ECO:0000256" key="7">
    <source>
        <dbReference type="ARBA" id="ARBA00023157"/>
    </source>
</evidence>
<dbReference type="eggNOG" id="ENOG502RZQ9">
    <property type="taxonomic scope" value="Eukaryota"/>
</dbReference>
<evidence type="ECO:0000256" key="2">
    <source>
        <dbReference type="ARBA" id="ARBA00022475"/>
    </source>
</evidence>
<accession>A0A1S3WIM6</accession>
<keyword evidence="6 10" id="KW-0472">Membrane</keyword>
<sequence>MDRGSLPLLIALLLAACSLSPTGFAETTLCDLQPVDSLGSKVTYFMSQVAEGCVAQIANATLETRILILDFPKAFSNLELTIKTSQQEDVQPREVLLVLSSDSIVAVRLQALGIPLHLAYDTKKIYIHDFSGVLSSNTTHLSPFTNKSELLAWAATKGPIASVAKLNDPGKILLHLDQAPGSPSSCVLEPHVDMGHTLEWQPHGEVSVRGCQFKSMTSHKEAHIVRVLPGPRDRPRTVTVKVEQTCPSEDPSVLILQGPQEVTWLIDSNHNMQIWPTGNYFIKIFPEKTIRGYELPETPQGLLSEARKLNASVVASFVELPPASVISLLVHSCSGSSPQTSPEPFQTTPSQDICNENLLLELVRPQCSQKGMTLVLLKSYISILRCAISSMTFYDPSCRAEDKDDTLILHSTFSNCGMQATEAVVSNAVVFNLLTSLSPVQKRVSCINVDKLSLKLGLYLSSDFLQDSNTLELGQQGFVQVKMSPVVSEISLHLNNCQLDLGPEADKVELIQNQTAKGSCVSLLAPSPTGDMRFSFLLRGYMVRTPTTGTLSCTIGLRANNLSTDVFKSVSKHLNIISPAMPGKTLVLPTVLGITFGAFLIGALLTAALWYIYSHTRPPGKREPVVAVAAPASSESSSTNHSIGSTQSTPCSTSSMA</sequence>
<proteinExistence type="predicted"/>
<evidence type="ECO:0000256" key="8">
    <source>
        <dbReference type="ARBA" id="ARBA00023180"/>
    </source>
</evidence>
<keyword evidence="8" id="KW-0325">Glycoprotein</keyword>
<name>A0A1S3WIM6_ERIEU</name>
<evidence type="ECO:0000256" key="5">
    <source>
        <dbReference type="ARBA" id="ARBA00022989"/>
    </source>
</evidence>
<feature type="transmembrane region" description="Helical" evidence="10">
    <location>
        <begin position="586"/>
        <end position="613"/>
    </location>
</feature>
<keyword evidence="2" id="KW-1003">Cell membrane</keyword>
<dbReference type="PANTHER" id="PTHR14002:SF1">
    <property type="entry name" value="ENDOGLIN"/>
    <property type="match status" value="1"/>
</dbReference>
<dbReference type="AlphaFoldDB" id="A0A1S3WIM6"/>
<feature type="domain" description="TGFBR3/Endoglin-like N-terminal" evidence="12">
    <location>
        <begin position="47"/>
        <end position="201"/>
    </location>
</feature>
<protein>
    <submittedName>
        <fullName evidence="14">Endoglin</fullName>
    </submittedName>
</protein>
<feature type="compositionally biased region" description="Polar residues" evidence="9">
    <location>
        <begin position="639"/>
        <end position="657"/>
    </location>
</feature>
<evidence type="ECO:0000256" key="1">
    <source>
        <dbReference type="ARBA" id="ARBA00004251"/>
    </source>
</evidence>
<keyword evidence="7" id="KW-1015">Disulfide bond</keyword>
<dbReference type="GO" id="GO:0001570">
    <property type="term" value="P:vasculogenesis"/>
    <property type="evidence" value="ECO:0007669"/>
    <property type="project" value="TreeGrafter"/>
</dbReference>
<organism evidence="13 14">
    <name type="scientific">Erinaceus europaeus</name>
    <name type="common">Western European hedgehog</name>
    <dbReference type="NCBI Taxonomy" id="9365"/>
    <lineage>
        <taxon>Eukaryota</taxon>
        <taxon>Metazoa</taxon>
        <taxon>Chordata</taxon>
        <taxon>Craniata</taxon>
        <taxon>Vertebrata</taxon>
        <taxon>Euteleostomi</taxon>
        <taxon>Mammalia</taxon>
        <taxon>Eutheria</taxon>
        <taxon>Laurasiatheria</taxon>
        <taxon>Eulipotyphla</taxon>
        <taxon>Erinaceidae</taxon>
        <taxon>Erinaceinae</taxon>
        <taxon>Erinaceus</taxon>
    </lineage>
</organism>
<dbReference type="InterPro" id="IPR058899">
    <property type="entry name" value="TGFBR3/Endoglin-like_N"/>
</dbReference>
<evidence type="ECO:0000256" key="9">
    <source>
        <dbReference type="SAM" id="MobiDB-lite"/>
    </source>
</evidence>